<dbReference type="EMBL" id="WVTB01000017">
    <property type="protein sequence ID" value="KAF3808919.1"/>
    <property type="molecule type" value="Genomic_DNA"/>
</dbReference>
<reference evidence="5" key="2">
    <citation type="submission" date="2020-03" db="EMBL/GenBank/DDBJ databases">
        <authorList>
            <person name="Fu F.-F."/>
            <person name="Chen J."/>
        </authorList>
    </citation>
    <scope>NUCLEOTIDE SEQUENCE</scope>
    <source>
        <strain evidence="5">Lc1</strain>
    </source>
</reference>
<dbReference type="InterPro" id="IPR049166">
    <property type="entry name" value="GH39_cat"/>
</dbReference>
<dbReference type="GeneID" id="69018236"/>
<gene>
    <name evidence="5" type="ORF">GCG54_00011110</name>
</gene>
<sequence length="490" mass="54390">MSRCDTARRKLDILYTIPVVFLPVKKPPLRVVTMRALPVLTNLAALAACSAAAAISSRQSAGSATVDVSQTTGEAAFLGSGFIYGFPDNGQNADNSIPDHFLTDIKFRTCRAGGAQIAASGWAIGGEDGYRGRFDSTLSNYRTTRKYNADFILLPHDIWGSQGGSSADFPFPGDNGDWSGMETFIRRLISDVRANNMLDGLVFDLWNEPDLEGFWNRPWSQYVEYYVRASQLLRNEMPEAKVSGPSSAHSPSQDSANWRAWMQAVAQGNVAPDIYSWHQIGAWEREPDTTVPALRALLAEYGLPERPIDVNEYAWPDEQNPANSAYYLAQLERHNIRGLRANWEGGENLHNYLGNLVAKNDQGYYPNGEWQLYKYYANMVGERVLTAASSDLKFDAFAVLSNGYLKILAGTRTVQNRYDIVLKGLAELRLPAQGTLEIHRYQFDWGGAQGLVYDALDLGSFTYNYSAGELTIPHDPPTLATAFAYEIKLT</sequence>
<protein>
    <recommendedName>
        <fullName evidence="4">Glycosyl hydrolases family 39 N-terminal catalytic domain-containing protein</fullName>
    </recommendedName>
</protein>
<proteinExistence type="inferred from homology"/>
<dbReference type="GO" id="GO:0016798">
    <property type="term" value="F:hydrolase activity, acting on glycosyl bonds"/>
    <property type="evidence" value="ECO:0007669"/>
    <property type="project" value="UniProtKB-KW"/>
</dbReference>
<dbReference type="Gene3D" id="3.20.20.80">
    <property type="entry name" value="Glycosidases"/>
    <property type="match status" value="1"/>
</dbReference>
<dbReference type="Pfam" id="PF01229">
    <property type="entry name" value="Glyco_hydro_39"/>
    <property type="match status" value="1"/>
</dbReference>
<dbReference type="AlphaFoldDB" id="A0A8H4CRY7"/>
<comment type="similarity">
    <text evidence="1">Belongs to the glycosyl hydrolase 39 family.</text>
</comment>
<evidence type="ECO:0000313" key="6">
    <source>
        <dbReference type="Proteomes" id="UP000613401"/>
    </source>
</evidence>
<dbReference type="Proteomes" id="UP000613401">
    <property type="component" value="Unassembled WGS sequence"/>
</dbReference>
<evidence type="ECO:0000259" key="4">
    <source>
        <dbReference type="Pfam" id="PF01229"/>
    </source>
</evidence>
<dbReference type="SUPFAM" id="SSF51445">
    <property type="entry name" value="(Trans)glycosidases"/>
    <property type="match status" value="1"/>
</dbReference>
<reference evidence="5" key="1">
    <citation type="journal article" date="2020" name="Phytopathology">
        <title>Genome sequence and comparative analysis of Colletotrichum gloeosporioides isolated from Liriodendron leaves.</title>
        <authorList>
            <person name="Fu F.F."/>
            <person name="Hao Z."/>
            <person name="Wang P."/>
            <person name="Lu Y."/>
            <person name="Xue L.J."/>
            <person name="Wei G."/>
            <person name="Tian Y."/>
            <person name="Baishi H."/>
            <person name="Xu H."/>
            <person name="Shi J."/>
            <person name="Cheng T."/>
            <person name="Wang G."/>
            <person name="Yi Y."/>
            <person name="Chen J."/>
        </authorList>
    </citation>
    <scope>NUCLEOTIDE SEQUENCE</scope>
    <source>
        <strain evidence="5">Lc1</strain>
    </source>
</reference>
<name>A0A8H4CRY7_COLGL</name>
<accession>A0A8H4CRY7</accession>
<evidence type="ECO:0000313" key="5">
    <source>
        <dbReference type="EMBL" id="KAF3808919.1"/>
    </source>
</evidence>
<dbReference type="RefSeq" id="XP_045268078.1">
    <property type="nucleotide sequence ID" value="XM_045411020.1"/>
</dbReference>
<dbReference type="InterPro" id="IPR017853">
    <property type="entry name" value="GH"/>
</dbReference>
<organism evidence="5 6">
    <name type="scientific">Colletotrichum gloeosporioides</name>
    <name type="common">Anthracnose fungus</name>
    <name type="synonym">Glomerella cingulata</name>
    <dbReference type="NCBI Taxonomy" id="474922"/>
    <lineage>
        <taxon>Eukaryota</taxon>
        <taxon>Fungi</taxon>
        <taxon>Dikarya</taxon>
        <taxon>Ascomycota</taxon>
        <taxon>Pezizomycotina</taxon>
        <taxon>Sordariomycetes</taxon>
        <taxon>Hypocreomycetidae</taxon>
        <taxon>Glomerellales</taxon>
        <taxon>Glomerellaceae</taxon>
        <taxon>Colletotrichum</taxon>
        <taxon>Colletotrichum gloeosporioides species complex</taxon>
    </lineage>
</organism>
<keyword evidence="2" id="KW-0378">Hydrolase</keyword>
<evidence type="ECO:0000256" key="2">
    <source>
        <dbReference type="ARBA" id="ARBA00022801"/>
    </source>
</evidence>
<keyword evidence="3" id="KW-0326">Glycosidase</keyword>
<feature type="domain" description="Glycosyl hydrolases family 39 N-terminal catalytic" evidence="4">
    <location>
        <begin position="176"/>
        <end position="280"/>
    </location>
</feature>
<evidence type="ECO:0000256" key="1">
    <source>
        <dbReference type="ARBA" id="ARBA00008875"/>
    </source>
</evidence>
<keyword evidence="6" id="KW-1185">Reference proteome</keyword>
<comment type="caution">
    <text evidence="5">The sequence shown here is derived from an EMBL/GenBank/DDBJ whole genome shotgun (WGS) entry which is preliminary data.</text>
</comment>
<evidence type="ECO:0000256" key="3">
    <source>
        <dbReference type="ARBA" id="ARBA00023295"/>
    </source>
</evidence>